<sequence length="811" mass="91387">METGLQVALAALIHDVGKLFSRARWGEGDSEVPDRTHTAYTALFVRRHASLFRRVGLDPEALAQTASRHHEGWRDRPQYQPSRPEEWCVALADTYASREREGEGGGSPPEVPLRPIFSQLRLQGQEGTGGLGYSPVHALGEGLSPGSPYPEERPNVRKEVYGRLLERLEARLAALEKAPALSPEGLLMGLAAAFQEVLSLVPADTQSEADVSLFDHLRLTAAIAHALWRYHKDAPSPEALRRDGEKFLLVVGDLGGIQGHIYRIAGAETGVGGIAKRLRARSLEVSLAAEAMALGLLQALGLTPLNRIMGAGGKFYLLLPNTKEAQRALEEAREAWGRWALEGGASLLPHLAAVPFKGEEFHDFPEVLKRAHRELALAKLRPLAFLQRTEEGVRRALRPCAACGLRPAQEDEPGSLCGGCAREKELGGLLPRRDRVGFFPKMAQAPRPFLDFPPLRVALEPGEVHTYRARADFAPDGTSFEVKPLLGHLPTVEDALRAKGWDLETYERWVREEGLWEEDEEIALERPLTFSELAALSEGVPYLGGLLLDADRMGEAFATGFRGETRDLSTPSRIAALSRFLEWFFSVEVLELLRDPARYAGRLGWDRLEANRKALRYPLLYSVYSGGDDLFLLGPWDALLDFALDLERLYRLYTRHPALTLSGAFLLFAPKTPVPQMARALQEGEKRAKEAGRGRLFLFGQAVAWEEFRRREERQGLKEWQEDLRRDLEGERVSKAQAYRWLRLWQEHMREGLDEAERMRYKPLLAYALRRVREEDAGAWERYLRLLDHQDPAWVHLPVWVQWALYRERRA</sequence>
<dbReference type="PANTHER" id="PTHR36528:SF1">
    <property type="entry name" value="CRISPR SYSTEM SINGLE-STRAND-SPECIFIC DEOXYRIBONUCLEASE CAS10_CSM1 (SUBTYPE III-A)"/>
    <property type="match status" value="1"/>
</dbReference>
<keyword evidence="8" id="KW-1185">Reference proteome</keyword>
<proteinExistence type="predicted"/>
<evidence type="ECO:0000259" key="5">
    <source>
        <dbReference type="Pfam" id="PF18211"/>
    </source>
</evidence>
<dbReference type="Pfam" id="PF18211">
    <property type="entry name" value="Csm1_B"/>
    <property type="match status" value="1"/>
</dbReference>
<keyword evidence="7" id="KW-0378">Hydrolase</keyword>
<dbReference type="EMBL" id="JPSL02000037">
    <property type="protein sequence ID" value="KIX84661.1"/>
    <property type="molecule type" value="Genomic_DNA"/>
</dbReference>
<dbReference type="Gene3D" id="1.10.3210.10">
    <property type="entry name" value="Hypothetical protein af1432"/>
    <property type="match status" value="1"/>
</dbReference>
<dbReference type="InterPro" id="IPR006674">
    <property type="entry name" value="HD_domain"/>
</dbReference>
<organism evidence="7 8">
    <name type="scientific">Thermus filiformis</name>
    <dbReference type="NCBI Taxonomy" id="276"/>
    <lineage>
        <taxon>Bacteria</taxon>
        <taxon>Thermotogati</taxon>
        <taxon>Deinococcota</taxon>
        <taxon>Deinococci</taxon>
        <taxon>Thermales</taxon>
        <taxon>Thermaceae</taxon>
        <taxon>Thermus</taxon>
    </lineage>
</organism>
<dbReference type="OrthoDB" id="9768769at2"/>
<dbReference type="InterPro" id="IPR041062">
    <property type="entry name" value="Csm1_B"/>
</dbReference>
<dbReference type="GO" id="GO:0016740">
    <property type="term" value="F:transferase activity"/>
    <property type="evidence" value="ECO:0007669"/>
    <property type="project" value="UniProtKB-KW"/>
</dbReference>
<dbReference type="GO" id="GO:0051607">
    <property type="term" value="P:defense response to virus"/>
    <property type="evidence" value="ECO:0007669"/>
    <property type="project" value="UniProtKB-KW"/>
</dbReference>
<evidence type="ECO:0000256" key="3">
    <source>
        <dbReference type="ARBA" id="ARBA00023118"/>
    </source>
</evidence>
<dbReference type="Pfam" id="PF22335">
    <property type="entry name" value="Cas10-Cmr2_palm2"/>
    <property type="match status" value="1"/>
</dbReference>
<dbReference type="InterPro" id="IPR043128">
    <property type="entry name" value="Rev_trsase/Diguanyl_cyclase"/>
</dbReference>
<keyword evidence="2" id="KW-0547">Nucleotide-binding</keyword>
<evidence type="ECO:0000313" key="8">
    <source>
        <dbReference type="Proteomes" id="UP000030364"/>
    </source>
</evidence>
<dbReference type="GO" id="GO:0000166">
    <property type="term" value="F:nucleotide binding"/>
    <property type="evidence" value="ECO:0007669"/>
    <property type="project" value="UniProtKB-KW"/>
</dbReference>
<dbReference type="NCBIfam" id="TIGR02578">
    <property type="entry name" value="cas_TM1811_Csm1"/>
    <property type="match status" value="1"/>
</dbReference>
<name>A0A0D6XBF1_THEFI</name>
<protein>
    <submittedName>
        <fullName evidence="7">Hydrolase</fullName>
    </submittedName>
</protein>
<comment type="caution">
    <text evidence="7">The sequence shown here is derived from an EMBL/GenBank/DDBJ whole genome shotgun (WGS) entry which is preliminary data.</text>
</comment>
<accession>A0A0D6XBF1</accession>
<dbReference type="Proteomes" id="UP000030364">
    <property type="component" value="Unassembled WGS sequence"/>
</dbReference>
<evidence type="ECO:0000256" key="2">
    <source>
        <dbReference type="ARBA" id="ARBA00022741"/>
    </source>
</evidence>
<dbReference type="RefSeq" id="WP_045246020.1">
    <property type="nucleotide sequence ID" value="NZ_JPSL02000037.1"/>
</dbReference>
<gene>
    <name evidence="7" type="ORF">THFILI_02955</name>
</gene>
<dbReference type="CDD" id="cd09680">
    <property type="entry name" value="Cas10_III"/>
    <property type="match status" value="1"/>
</dbReference>
<dbReference type="GO" id="GO:0016787">
    <property type="term" value="F:hydrolase activity"/>
    <property type="evidence" value="ECO:0007669"/>
    <property type="project" value="UniProtKB-KW"/>
</dbReference>
<keyword evidence="1" id="KW-0808">Transferase</keyword>
<evidence type="ECO:0000313" key="7">
    <source>
        <dbReference type="EMBL" id="KIX84661.1"/>
    </source>
</evidence>
<evidence type="ECO:0000259" key="6">
    <source>
        <dbReference type="Pfam" id="PF22335"/>
    </source>
</evidence>
<dbReference type="AlphaFoldDB" id="A0A0D6XBF1"/>
<evidence type="ECO:0000256" key="1">
    <source>
        <dbReference type="ARBA" id="ARBA00022679"/>
    </source>
</evidence>
<dbReference type="PANTHER" id="PTHR36528">
    <property type="entry name" value="CRISPR SYSTEM SINGLE-STRAND-SPECIFIC DEOXYRIBONUCLEASE CAS10/CSM1 (SUBTYPE III-A)"/>
    <property type="match status" value="1"/>
</dbReference>
<feature type="domain" description="Cas10/Cmr2 second palm" evidence="6">
    <location>
        <begin position="542"/>
        <end position="695"/>
    </location>
</feature>
<dbReference type="SUPFAM" id="SSF109604">
    <property type="entry name" value="HD-domain/PDEase-like"/>
    <property type="match status" value="1"/>
</dbReference>
<feature type="domain" description="Csm1 subunit" evidence="5">
    <location>
        <begin position="275"/>
        <end position="360"/>
    </location>
</feature>
<reference evidence="7 8" key="1">
    <citation type="journal article" date="2015" name="Genome Announc.">
        <title>Draft Genome Sequence of the Thermophile Thermus filiformis ATCC 43280, Producer of Carotenoid-(Di)glucoside-Branched Fatty Acid (Di)esters and Source of Hyperthermostable Enzymes of Biotechnological Interest.</title>
        <authorList>
            <person name="Mandelli F."/>
            <person name="Oliveira Ramires B."/>
            <person name="Couger M.B."/>
            <person name="Paixao D.A."/>
            <person name="Camilo C.M."/>
            <person name="Polikarpov I."/>
            <person name="Prade R."/>
            <person name="Riano-Pachon D.M."/>
            <person name="Squina F.M."/>
        </authorList>
    </citation>
    <scope>NUCLEOTIDE SEQUENCE [LARGE SCALE GENOMIC DNA]</scope>
    <source>
        <strain evidence="7 8">ATCC 43280</strain>
    </source>
</reference>
<feature type="domain" description="HD" evidence="4">
    <location>
        <begin position="7"/>
        <end position="96"/>
    </location>
</feature>
<dbReference type="Gene3D" id="3.30.70.270">
    <property type="match status" value="1"/>
</dbReference>
<dbReference type="InterPro" id="IPR013408">
    <property type="entry name" value="Cas10/Csm1"/>
</dbReference>
<keyword evidence="3" id="KW-0051">Antiviral defense</keyword>
<dbReference type="STRING" id="276.THFILI_02955"/>
<dbReference type="InterPro" id="IPR052117">
    <property type="entry name" value="Cas10/Csm1_subtype-III-A"/>
</dbReference>
<evidence type="ECO:0000259" key="4">
    <source>
        <dbReference type="Pfam" id="PF01966"/>
    </source>
</evidence>
<dbReference type="InterPro" id="IPR054767">
    <property type="entry name" value="Cas10-Cmr2_palm2"/>
</dbReference>
<dbReference type="Pfam" id="PF01966">
    <property type="entry name" value="HD"/>
    <property type="match status" value="1"/>
</dbReference>